<dbReference type="Proteomes" id="UP000002383">
    <property type="component" value="Chromosome"/>
</dbReference>
<evidence type="ECO:0000259" key="2">
    <source>
        <dbReference type="Pfam" id="PF14341"/>
    </source>
</evidence>
<dbReference type="RefSeq" id="WP_012639756.1">
    <property type="nucleotide sequence ID" value="NC_011901.1"/>
</dbReference>
<name>B8GQS0_THISH</name>
<keyword evidence="1" id="KW-0472">Membrane</keyword>
<proteinExistence type="predicted"/>
<feature type="transmembrane region" description="Helical" evidence="1">
    <location>
        <begin position="20"/>
        <end position="39"/>
    </location>
</feature>
<dbReference type="InterPro" id="IPR025746">
    <property type="entry name" value="PilX_N_dom"/>
</dbReference>
<organism evidence="3 4">
    <name type="scientific">Thioalkalivibrio sulfidiphilus (strain HL-EbGR7)</name>
    <dbReference type="NCBI Taxonomy" id="396588"/>
    <lineage>
        <taxon>Bacteria</taxon>
        <taxon>Pseudomonadati</taxon>
        <taxon>Pseudomonadota</taxon>
        <taxon>Gammaproteobacteria</taxon>
        <taxon>Chromatiales</taxon>
        <taxon>Ectothiorhodospiraceae</taxon>
        <taxon>Thioalkalivibrio</taxon>
    </lineage>
</organism>
<accession>B8GQS0</accession>
<dbReference type="AlphaFoldDB" id="B8GQS0"/>
<dbReference type="EMBL" id="CP001339">
    <property type="protein sequence ID" value="ACL74294.1"/>
    <property type="molecule type" value="Genomic_DNA"/>
</dbReference>
<reference evidence="3 4" key="1">
    <citation type="journal article" date="2011" name="Stand. Genomic Sci.">
        <title>Complete genome sequence of 'Thioalkalivibrio sulfidophilus' HL-EbGr7.</title>
        <authorList>
            <person name="Muyzer G."/>
            <person name="Sorokin D.Y."/>
            <person name="Mavromatis K."/>
            <person name="Lapidus A."/>
            <person name="Clum A."/>
            <person name="Ivanova N."/>
            <person name="Pati A."/>
            <person name="d'Haeseleer P."/>
            <person name="Woyke T."/>
            <person name="Kyrpides N.C."/>
        </authorList>
    </citation>
    <scope>NUCLEOTIDE SEQUENCE [LARGE SCALE GENOMIC DNA]</scope>
    <source>
        <strain evidence="3 4">HL-EbGR7</strain>
    </source>
</reference>
<dbReference type="eggNOG" id="COG4726">
    <property type="taxonomic scope" value="Bacteria"/>
</dbReference>
<dbReference type="KEGG" id="tgr:Tgr7_3226"/>
<dbReference type="HOGENOM" id="CLU_103317_2_0_6"/>
<feature type="domain" description="Type 4 fimbrial biogenesis protein PilX N-terminal" evidence="2">
    <location>
        <begin position="17"/>
        <end position="67"/>
    </location>
</feature>
<sequence precursor="true">MTDWNNFEMTRKDRRESGSALVIALVFLLLMTLIGVTAMQTTTLQERMAGNERDRNLAFQAAEAALREAEEWVANNAATLLSATELANPASWDGSAATGTVTLDGQQLAAQPVFHVGPPQFQRLGSELPPVFRCIYPITARGVGGSDAAVVILRSNFSPGGTCE</sequence>
<keyword evidence="1" id="KW-0812">Transmembrane</keyword>
<keyword evidence="4" id="KW-1185">Reference proteome</keyword>
<keyword evidence="1" id="KW-1133">Transmembrane helix</keyword>
<evidence type="ECO:0000256" key="1">
    <source>
        <dbReference type="SAM" id="Phobius"/>
    </source>
</evidence>
<protein>
    <submittedName>
        <fullName evidence="3">Tfp pilus assembly protein PilX</fullName>
    </submittedName>
</protein>
<dbReference type="STRING" id="396588.Tgr7_3226"/>
<dbReference type="OrthoDB" id="5298746at2"/>
<evidence type="ECO:0000313" key="4">
    <source>
        <dbReference type="Proteomes" id="UP000002383"/>
    </source>
</evidence>
<evidence type="ECO:0000313" key="3">
    <source>
        <dbReference type="EMBL" id="ACL74294.1"/>
    </source>
</evidence>
<gene>
    <name evidence="3" type="ordered locus">Tgr7_3226</name>
</gene>
<dbReference type="Pfam" id="PF14341">
    <property type="entry name" value="PilX_N"/>
    <property type="match status" value="1"/>
</dbReference>